<evidence type="ECO:0000313" key="1">
    <source>
        <dbReference type="EMBL" id="GIY70658.1"/>
    </source>
</evidence>
<accession>A0AAV4VKP4</accession>
<name>A0AAV4VKP4_CAEEX</name>
<dbReference type="EMBL" id="BPLR01014699">
    <property type="protein sequence ID" value="GIY70658.1"/>
    <property type="molecule type" value="Genomic_DNA"/>
</dbReference>
<gene>
    <name evidence="1" type="ORF">CEXT_394661</name>
</gene>
<evidence type="ECO:0000313" key="2">
    <source>
        <dbReference type="Proteomes" id="UP001054945"/>
    </source>
</evidence>
<keyword evidence="2" id="KW-1185">Reference proteome</keyword>
<dbReference type="Proteomes" id="UP001054945">
    <property type="component" value="Unassembled WGS sequence"/>
</dbReference>
<reference evidence="1 2" key="1">
    <citation type="submission" date="2021-06" db="EMBL/GenBank/DDBJ databases">
        <title>Caerostris extrusa draft genome.</title>
        <authorList>
            <person name="Kono N."/>
            <person name="Arakawa K."/>
        </authorList>
    </citation>
    <scope>NUCLEOTIDE SEQUENCE [LARGE SCALE GENOMIC DNA]</scope>
</reference>
<organism evidence="1 2">
    <name type="scientific">Caerostris extrusa</name>
    <name type="common">Bark spider</name>
    <name type="synonym">Caerostris bankana</name>
    <dbReference type="NCBI Taxonomy" id="172846"/>
    <lineage>
        <taxon>Eukaryota</taxon>
        <taxon>Metazoa</taxon>
        <taxon>Ecdysozoa</taxon>
        <taxon>Arthropoda</taxon>
        <taxon>Chelicerata</taxon>
        <taxon>Arachnida</taxon>
        <taxon>Araneae</taxon>
        <taxon>Araneomorphae</taxon>
        <taxon>Entelegynae</taxon>
        <taxon>Araneoidea</taxon>
        <taxon>Araneidae</taxon>
        <taxon>Caerostris</taxon>
    </lineage>
</organism>
<protein>
    <submittedName>
        <fullName evidence="1">Uncharacterized protein</fullName>
    </submittedName>
</protein>
<dbReference type="AlphaFoldDB" id="A0AAV4VKP4"/>
<sequence length="109" mass="12467">MFRTERSALRRPPHLNVPGASAGLLSRIAQRNSQPDVAILALFSHHFCRLRRQILICRSVRHRVKRFDPCADAVVCVEIRDSFQFQLIDISSADLASSAKKKRCYLYKA</sequence>
<proteinExistence type="predicted"/>
<comment type="caution">
    <text evidence="1">The sequence shown here is derived from an EMBL/GenBank/DDBJ whole genome shotgun (WGS) entry which is preliminary data.</text>
</comment>